<dbReference type="InterPro" id="IPR013784">
    <property type="entry name" value="Carb-bd-like_fold"/>
</dbReference>
<dbReference type="EMBL" id="BKCL01000006">
    <property type="protein sequence ID" value="GEQ98466.1"/>
    <property type="molecule type" value="Genomic_DNA"/>
</dbReference>
<dbReference type="Pfam" id="PF13620">
    <property type="entry name" value="CarboxypepD_reg"/>
    <property type="match status" value="1"/>
</dbReference>
<accession>A0A5A7MRU7</accession>
<gene>
    <name evidence="2" type="ORF">JCM17844_21030</name>
</gene>
<proteinExistence type="predicted"/>
<dbReference type="Proteomes" id="UP000322084">
    <property type="component" value="Unassembled WGS sequence"/>
</dbReference>
<dbReference type="GO" id="GO:0030246">
    <property type="term" value="F:carbohydrate binding"/>
    <property type="evidence" value="ECO:0007669"/>
    <property type="project" value="InterPro"/>
</dbReference>
<dbReference type="SUPFAM" id="SSF49452">
    <property type="entry name" value="Starch-binding domain-like"/>
    <property type="match status" value="1"/>
</dbReference>
<reference evidence="2 3" key="1">
    <citation type="submission" date="2019-09" db="EMBL/GenBank/DDBJ databases">
        <title>NBRP : Genome information of microbial organism related human and environment.</title>
        <authorList>
            <person name="Hattori M."/>
            <person name="Oshima K."/>
            <person name="Inaba H."/>
            <person name="Suda W."/>
            <person name="Sakamoto M."/>
            <person name="Iino T."/>
            <person name="Kitahara M."/>
            <person name="Oshida Y."/>
            <person name="Iida T."/>
            <person name="Kudo T."/>
            <person name="Itoh T."/>
            <person name="Ohkuma M."/>
        </authorList>
    </citation>
    <scope>NUCLEOTIDE SEQUENCE [LARGE SCALE GENOMIC DNA]</scope>
    <source>
        <strain evidence="2 3">Hi-2</strain>
    </source>
</reference>
<evidence type="ECO:0000313" key="2">
    <source>
        <dbReference type="EMBL" id="GEQ98466.1"/>
    </source>
</evidence>
<organism evidence="2 3">
    <name type="scientific">Iodidimonas gelatinilytica</name>
    <dbReference type="NCBI Taxonomy" id="1236966"/>
    <lineage>
        <taxon>Bacteria</taxon>
        <taxon>Pseudomonadati</taxon>
        <taxon>Pseudomonadota</taxon>
        <taxon>Alphaproteobacteria</taxon>
        <taxon>Iodidimonadales</taxon>
        <taxon>Iodidimonadaceae</taxon>
        <taxon>Iodidimonas</taxon>
    </lineage>
</organism>
<evidence type="ECO:0000256" key="1">
    <source>
        <dbReference type="SAM" id="MobiDB-lite"/>
    </source>
</evidence>
<dbReference type="InterPro" id="IPR037066">
    <property type="entry name" value="Plug_dom_sf"/>
</dbReference>
<evidence type="ECO:0000313" key="3">
    <source>
        <dbReference type="Proteomes" id="UP000322084"/>
    </source>
</evidence>
<feature type="region of interest" description="Disordered" evidence="1">
    <location>
        <begin position="1"/>
        <end position="22"/>
    </location>
</feature>
<feature type="compositionally biased region" description="Polar residues" evidence="1">
    <location>
        <begin position="883"/>
        <end position="900"/>
    </location>
</feature>
<sequence>MRNGDRTMITKSKGRGSLQSRKPSVFRQRARAISAAGVTGLVALGSFAPAATLTALLASTVMTPAAVAQDFTTGQLVGVVTDTAGNPVSGIAVTISNDQTGFDSTSTTDAEGRFNFARLPIAQYKVVVDAPFGEDPSDEIRIPAGSVQRLNFTVATSEVEAAGLEEIIVVGTRATSSRKDFLGQEGGIVVNTDDLVARVPLQRTVSDIALLAPGASSGDSAFGNQPSLAGSSVAENLFYVNGYNATDTRDFIGLMNTIPFEFFQQVDIKTTGFQAEFGRTTGSVVNLVTRKGTNDFHVGANAFYTPEGLRSNSKKRDTTDGFRSSDKLTETEINTWISGPLIKDRLWFYGLVSFRDNDLEDFSNSAFTDRKDDDPVWGINIDGILLDNDMFGYHTFTYTHIDDKRDIVDSIQPFDRDTGTIDREADTVTQTFERGGTTDILKYTGVIRDWLSISGLFGESDSRGRDLSNVSDIPQINDLRSGTNIVTGNTGGSIVDAINNDNRRMWRADADITVNDFFGDHQFRIGFDREVRKSAEQTSFSGGFRYVVFADGSGLGRFDANGDGISDTGVDLSAPVIRQDFRTTGGSFESVLKGYYIQDRWQTPIENLTLNVGFRLEDQTSKNVNGEPFAEFNGGFDFRTGFTYELDEGRSRVYGFVGKTHFAIANNTNIRLAGEEIFNEDFFRLVSDTIDPANVDAAIGEFIGRDIVSPPGVQPASTLVDKDLENQRQIEYSLGYDFSVGSNWTFGVRGVYRDLGQGLEDGSMDAGFRQFAADNGLDVDAAAAAFTGFQTFALFNPGSDVTLDVRTDLAPADMVAFLGGDADGDGLVEATLTAEQIGVPKISRKYKALELTWERAFVDGWSFQGSYVLARSSGNTEGGVKSDNGQGDTGLTQDFDTTGLTDGAKGRLPNDRRHTIKAFGSYAATEQLTFGANLTVQSGRGFGCQGVHPTDGIAAQFGAASFFCKLDENNRPNADVESRLTPRGSVLESGWTKQLDVSAVFKPDVDFLPNGVAPEFRIDVFNIFDSNDVTDLQEFGEFDSGQVRSTFGDPTGFIQARTVRLSARIEF</sequence>
<comment type="caution">
    <text evidence="2">The sequence shown here is derived from an EMBL/GenBank/DDBJ whole genome shotgun (WGS) entry which is preliminary data.</text>
</comment>
<protein>
    <submittedName>
        <fullName evidence="2">Membrane protein</fullName>
    </submittedName>
</protein>
<feature type="region of interest" description="Disordered" evidence="1">
    <location>
        <begin position="874"/>
        <end position="907"/>
    </location>
</feature>
<name>A0A5A7MRU7_9PROT</name>
<dbReference type="Gene3D" id="2.60.40.1120">
    <property type="entry name" value="Carboxypeptidase-like, regulatory domain"/>
    <property type="match status" value="1"/>
</dbReference>
<dbReference type="AlphaFoldDB" id="A0A5A7MRU7"/>
<dbReference type="Gene3D" id="2.170.130.10">
    <property type="entry name" value="TonB-dependent receptor, plug domain"/>
    <property type="match status" value="1"/>
</dbReference>
<dbReference type="SUPFAM" id="SSF56935">
    <property type="entry name" value="Porins"/>
    <property type="match status" value="1"/>
</dbReference>